<dbReference type="Proteomes" id="UP000193944">
    <property type="component" value="Unassembled WGS sequence"/>
</dbReference>
<accession>A0A1Y1X5S1</accession>
<comment type="caution">
    <text evidence="1">The sequence shown here is derived from an EMBL/GenBank/DDBJ whole genome shotgun (WGS) entry which is preliminary data.</text>
</comment>
<reference evidence="1 2" key="1">
    <citation type="submission" date="2016-08" db="EMBL/GenBank/DDBJ databases">
        <title>A Parts List for Fungal Cellulosomes Revealed by Comparative Genomics.</title>
        <authorList>
            <consortium name="DOE Joint Genome Institute"/>
            <person name="Haitjema C.H."/>
            <person name="Gilmore S.P."/>
            <person name="Henske J.K."/>
            <person name="Solomon K.V."/>
            <person name="De Groot R."/>
            <person name="Kuo A."/>
            <person name="Mondo S.J."/>
            <person name="Salamov A.A."/>
            <person name="Labutti K."/>
            <person name="Zhao Z."/>
            <person name="Chiniquy J."/>
            <person name="Barry K."/>
            <person name="Brewer H.M."/>
            <person name="Purvine S.O."/>
            <person name="Wright A.T."/>
            <person name="Boxma B."/>
            <person name="Van Alen T."/>
            <person name="Hackstein J.H."/>
            <person name="Baker S.E."/>
            <person name="Grigoriev I.V."/>
            <person name="O'Malley M.A."/>
        </authorList>
    </citation>
    <scope>NUCLEOTIDE SEQUENCE [LARGE SCALE GENOMIC DNA]</scope>
    <source>
        <strain evidence="1 2">S4</strain>
    </source>
</reference>
<evidence type="ECO:0000313" key="2">
    <source>
        <dbReference type="Proteomes" id="UP000193944"/>
    </source>
</evidence>
<dbReference type="InterPro" id="IPR023213">
    <property type="entry name" value="CAT-like_dom_sf"/>
</dbReference>
<sequence>MRKVLRFIRPEQFVFRHKEESYDSVSIYNIFVETLCSWYTEDIVLYAPSRFRKNKLLHSFSKWAKNNEIIFGINNKCVKCRKFYLFIYQEFLNQILTLFSEKVIEQISLFYSSLLGSNKNNISFTQIIINKAPLIHVGFISNEYLLIDIMDHTISDGVTKLIIMNELNKHYNERNIEELEIQFSDYAIDMREKQNNGFYNEQMEFYEIYNTEYDLISIPIKEINNTIIDNNNNIWERYHLYFNNKRY</sequence>
<evidence type="ECO:0008006" key="3">
    <source>
        <dbReference type="Google" id="ProtNLM"/>
    </source>
</evidence>
<gene>
    <name evidence="1" type="ORF">BCR32DRAFT_280345</name>
</gene>
<protein>
    <recommendedName>
        <fullName evidence="3">CoA-dependent acyltransferase</fullName>
    </recommendedName>
</protein>
<keyword evidence="2" id="KW-1185">Reference proteome</keyword>
<dbReference type="AlphaFoldDB" id="A0A1Y1X5S1"/>
<dbReference type="EMBL" id="MCFG01000139">
    <property type="protein sequence ID" value="ORX80644.1"/>
    <property type="molecule type" value="Genomic_DNA"/>
</dbReference>
<reference evidence="1 2" key="2">
    <citation type="submission" date="2016-08" db="EMBL/GenBank/DDBJ databases">
        <title>Pervasive Adenine N6-methylation of Active Genes in Fungi.</title>
        <authorList>
            <consortium name="DOE Joint Genome Institute"/>
            <person name="Mondo S.J."/>
            <person name="Dannebaum R.O."/>
            <person name="Kuo R.C."/>
            <person name="Labutti K."/>
            <person name="Haridas S."/>
            <person name="Kuo A."/>
            <person name="Salamov A."/>
            <person name="Ahrendt S.R."/>
            <person name="Lipzen A."/>
            <person name="Sullivan W."/>
            <person name="Andreopoulos W.B."/>
            <person name="Clum A."/>
            <person name="Lindquist E."/>
            <person name="Daum C."/>
            <person name="Ramamoorthy G.K."/>
            <person name="Gryganskyi A."/>
            <person name="Culley D."/>
            <person name="Magnuson J.K."/>
            <person name="James T.Y."/>
            <person name="O'Malley M.A."/>
            <person name="Stajich J.E."/>
            <person name="Spatafora J.W."/>
            <person name="Visel A."/>
            <person name="Grigoriev I.V."/>
        </authorList>
    </citation>
    <scope>NUCLEOTIDE SEQUENCE [LARGE SCALE GENOMIC DNA]</scope>
    <source>
        <strain evidence="1 2">S4</strain>
    </source>
</reference>
<name>A0A1Y1X5S1_9FUNG</name>
<dbReference type="Gene3D" id="3.30.559.30">
    <property type="entry name" value="Nonribosomal peptide synthetase, condensation domain"/>
    <property type="match status" value="1"/>
</dbReference>
<organism evidence="1 2">
    <name type="scientific">Anaeromyces robustus</name>
    <dbReference type="NCBI Taxonomy" id="1754192"/>
    <lineage>
        <taxon>Eukaryota</taxon>
        <taxon>Fungi</taxon>
        <taxon>Fungi incertae sedis</taxon>
        <taxon>Chytridiomycota</taxon>
        <taxon>Chytridiomycota incertae sedis</taxon>
        <taxon>Neocallimastigomycetes</taxon>
        <taxon>Neocallimastigales</taxon>
        <taxon>Neocallimastigaceae</taxon>
        <taxon>Anaeromyces</taxon>
    </lineage>
</organism>
<dbReference type="Gene3D" id="3.30.559.10">
    <property type="entry name" value="Chloramphenicol acetyltransferase-like domain"/>
    <property type="match status" value="1"/>
</dbReference>
<dbReference type="SUPFAM" id="SSF52777">
    <property type="entry name" value="CoA-dependent acyltransferases"/>
    <property type="match status" value="1"/>
</dbReference>
<evidence type="ECO:0000313" key="1">
    <source>
        <dbReference type="EMBL" id="ORX80644.1"/>
    </source>
</evidence>
<proteinExistence type="predicted"/>